<dbReference type="InterPro" id="IPR014001">
    <property type="entry name" value="Helicase_ATP-bd"/>
</dbReference>
<dbReference type="GO" id="GO:0003724">
    <property type="term" value="F:RNA helicase activity"/>
    <property type="evidence" value="ECO:0007669"/>
    <property type="project" value="UniProtKB-EC"/>
</dbReference>
<dbReference type="OrthoDB" id="10265785at2759"/>
<evidence type="ECO:0000256" key="9">
    <source>
        <dbReference type="RuleBase" id="RU000492"/>
    </source>
</evidence>
<dbReference type="GO" id="GO:0016787">
    <property type="term" value="F:hydrolase activity"/>
    <property type="evidence" value="ECO:0007669"/>
    <property type="project" value="UniProtKB-KW"/>
</dbReference>
<dbReference type="Proteomes" id="UP000266861">
    <property type="component" value="Unassembled WGS sequence"/>
</dbReference>
<dbReference type="GO" id="GO:0003723">
    <property type="term" value="F:RNA binding"/>
    <property type="evidence" value="ECO:0007669"/>
    <property type="project" value="UniProtKB-KW"/>
</dbReference>
<sequence length="455" mass="51710">MKSETETANEIEELSEKISDLKTQDVKHNNLQETQADVKIIRIHDDEPVLSVTTFEELNLHPDVQKGVYEMGFTRPSKIQAKALPLLLKSPPQNMIGQSQSGTGKTAAFVLTMLSRIDLNLKAPQALCLAPSRELARQIMVEARKMGKYTPVTTAEAIRDSSSNNRDRNTTFKEAQLIVGTPGTVLDLIKRHIIEKKNIKIFVLDEADNMLNQQGLGDQSIKVKNLMPRDCQIVLFSATYEDSVREFAGRFAPHANEFRLKIEEMSVKNIKQFYMDCTDEEHKLKVLSELYSILTIHQSIIFVERRDSADRIAKRMTDLGHKVIDLHGGLSTTERDEVMDGFRKGSAKVLISTNVIARGIDVMQVNLVINFDIPVKRNEDNKIVADPDTYLHRIGRTGRFGRKGIAINLVCDNYSWKNLRSIQEYFERDITQIKLDDWDHVETFLKNEIKALDAA</sequence>
<dbReference type="InterPro" id="IPR001650">
    <property type="entry name" value="Helicase_C-like"/>
</dbReference>
<evidence type="ECO:0000256" key="6">
    <source>
        <dbReference type="ARBA" id="ARBA00022884"/>
    </source>
</evidence>
<dbReference type="InterPro" id="IPR011545">
    <property type="entry name" value="DEAD/DEAH_box_helicase_dom"/>
</dbReference>
<dbReference type="Pfam" id="PF00270">
    <property type="entry name" value="DEAD"/>
    <property type="match status" value="1"/>
</dbReference>
<evidence type="ECO:0000259" key="11">
    <source>
        <dbReference type="PROSITE" id="PS51194"/>
    </source>
</evidence>
<feature type="domain" description="Helicase ATP-binding" evidence="10">
    <location>
        <begin position="86"/>
        <end position="258"/>
    </location>
</feature>
<evidence type="ECO:0000256" key="1">
    <source>
        <dbReference type="ARBA" id="ARBA00012552"/>
    </source>
</evidence>
<keyword evidence="5 9" id="KW-0067">ATP-binding</keyword>
<dbReference type="InterPro" id="IPR000629">
    <property type="entry name" value="RNA-helicase_DEAD-box_CS"/>
</dbReference>
<keyword evidence="14" id="KW-1185">Reference proteome</keyword>
<feature type="domain" description="DEAD-box RNA helicase Q" evidence="12">
    <location>
        <begin position="53"/>
        <end position="81"/>
    </location>
</feature>
<evidence type="ECO:0000256" key="7">
    <source>
        <dbReference type="ARBA" id="ARBA00047984"/>
    </source>
</evidence>
<dbReference type="PROSITE" id="PS51194">
    <property type="entry name" value="HELICASE_CTER"/>
    <property type="match status" value="1"/>
</dbReference>
<comment type="caution">
    <text evidence="13">The sequence shown here is derived from an EMBL/GenBank/DDBJ whole genome shotgun (WGS) entry which is preliminary data.</text>
</comment>
<dbReference type="PROSITE" id="PS51192">
    <property type="entry name" value="HELICASE_ATP_BIND_1"/>
    <property type="match status" value="1"/>
</dbReference>
<gene>
    <name evidence="13" type="ORF">Glove_326g28</name>
</gene>
<evidence type="ECO:0000256" key="2">
    <source>
        <dbReference type="ARBA" id="ARBA00022741"/>
    </source>
</evidence>
<evidence type="ECO:0000256" key="3">
    <source>
        <dbReference type="ARBA" id="ARBA00022801"/>
    </source>
</evidence>
<dbReference type="SMART" id="SM00490">
    <property type="entry name" value="HELICc"/>
    <property type="match status" value="1"/>
</dbReference>
<keyword evidence="2 9" id="KW-0547">Nucleotide-binding</keyword>
<evidence type="ECO:0000313" key="13">
    <source>
        <dbReference type="EMBL" id="RHZ64140.1"/>
    </source>
</evidence>
<comment type="catalytic activity">
    <reaction evidence="7">
        <text>ATP + H2O = ADP + phosphate + H(+)</text>
        <dbReference type="Rhea" id="RHEA:13065"/>
        <dbReference type="ChEBI" id="CHEBI:15377"/>
        <dbReference type="ChEBI" id="CHEBI:15378"/>
        <dbReference type="ChEBI" id="CHEBI:30616"/>
        <dbReference type="ChEBI" id="CHEBI:43474"/>
        <dbReference type="ChEBI" id="CHEBI:456216"/>
        <dbReference type="EC" id="3.6.4.13"/>
    </reaction>
</comment>
<evidence type="ECO:0000259" key="12">
    <source>
        <dbReference type="PROSITE" id="PS51195"/>
    </source>
</evidence>
<dbReference type="CDD" id="cd18787">
    <property type="entry name" value="SF2_C_DEAD"/>
    <property type="match status" value="1"/>
</dbReference>
<proteinExistence type="inferred from homology"/>
<dbReference type="FunFam" id="3.40.50.300:FF:000849">
    <property type="entry name" value="ATP-dependent RNA helicase DBP5"/>
    <property type="match status" value="1"/>
</dbReference>
<keyword evidence="4 9" id="KW-0347">Helicase</keyword>
<evidence type="ECO:0000256" key="5">
    <source>
        <dbReference type="ARBA" id="ARBA00022840"/>
    </source>
</evidence>
<name>A0A397HU80_9GLOM</name>
<dbReference type="PROSITE" id="PS51195">
    <property type="entry name" value="Q_MOTIF"/>
    <property type="match status" value="1"/>
</dbReference>
<dbReference type="STRING" id="1348612.A0A397HU80"/>
<keyword evidence="6" id="KW-0694">RNA-binding</keyword>
<dbReference type="PROSITE" id="PS00039">
    <property type="entry name" value="DEAD_ATP_HELICASE"/>
    <property type="match status" value="1"/>
</dbReference>
<reference evidence="13 14" key="1">
    <citation type="submission" date="2018-08" db="EMBL/GenBank/DDBJ databases">
        <title>Genome and evolution of the arbuscular mycorrhizal fungus Diversispora epigaea (formerly Glomus versiforme) and its bacterial endosymbionts.</title>
        <authorList>
            <person name="Sun X."/>
            <person name="Fei Z."/>
            <person name="Harrison M."/>
        </authorList>
    </citation>
    <scope>NUCLEOTIDE SEQUENCE [LARGE SCALE GENOMIC DNA]</scope>
    <source>
        <strain evidence="13 14">IT104</strain>
    </source>
</reference>
<dbReference type="Pfam" id="PF00271">
    <property type="entry name" value="Helicase_C"/>
    <property type="match status" value="1"/>
</dbReference>
<organism evidence="13 14">
    <name type="scientific">Diversispora epigaea</name>
    <dbReference type="NCBI Taxonomy" id="1348612"/>
    <lineage>
        <taxon>Eukaryota</taxon>
        <taxon>Fungi</taxon>
        <taxon>Fungi incertae sedis</taxon>
        <taxon>Mucoromycota</taxon>
        <taxon>Glomeromycotina</taxon>
        <taxon>Glomeromycetes</taxon>
        <taxon>Diversisporales</taxon>
        <taxon>Diversisporaceae</taxon>
        <taxon>Diversispora</taxon>
    </lineage>
</organism>
<keyword evidence="3 9" id="KW-0378">Hydrolase</keyword>
<dbReference type="EMBL" id="PQFF01000298">
    <property type="protein sequence ID" value="RHZ64140.1"/>
    <property type="molecule type" value="Genomic_DNA"/>
</dbReference>
<comment type="similarity">
    <text evidence="9">Belongs to the DEAD box helicase family.</text>
</comment>
<dbReference type="CDD" id="cd17963">
    <property type="entry name" value="DEADc_DDX19_DDX25"/>
    <property type="match status" value="1"/>
</dbReference>
<dbReference type="Gene3D" id="3.40.50.300">
    <property type="entry name" value="P-loop containing nucleotide triphosphate hydrolases"/>
    <property type="match status" value="2"/>
</dbReference>
<protein>
    <recommendedName>
        <fullName evidence="1">RNA helicase</fullName>
        <ecNumber evidence="1">3.6.4.13</ecNumber>
    </recommendedName>
</protein>
<dbReference type="InterPro" id="IPR027417">
    <property type="entry name" value="P-loop_NTPase"/>
</dbReference>
<feature type="short sequence motif" description="Q motif" evidence="8">
    <location>
        <begin position="53"/>
        <end position="81"/>
    </location>
</feature>
<dbReference type="SMART" id="SM00487">
    <property type="entry name" value="DEXDc"/>
    <property type="match status" value="1"/>
</dbReference>
<dbReference type="AlphaFoldDB" id="A0A397HU80"/>
<dbReference type="InterPro" id="IPR014014">
    <property type="entry name" value="RNA_helicase_DEAD_Q_motif"/>
</dbReference>
<accession>A0A397HU80</accession>
<dbReference type="SUPFAM" id="SSF52540">
    <property type="entry name" value="P-loop containing nucleoside triphosphate hydrolases"/>
    <property type="match status" value="1"/>
</dbReference>
<dbReference type="EC" id="3.6.4.13" evidence="1"/>
<dbReference type="GO" id="GO:0005524">
    <property type="term" value="F:ATP binding"/>
    <property type="evidence" value="ECO:0007669"/>
    <property type="project" value="UniProtKB-KW"/>
</dbReference>
<evidence type="ECO:0000256" key="8">
    <source>
        <dbReference type="PROSITE-ProRule" id="PRU00552"/>
    </source>
</evidence>
<evidence type="ECO:0000256" key="4">
    <source>
        <dbReference type="ARBA" id="ARBA00022806"/>
    </source>
</evidence>
<evidence type="ECO:0000313" key="14">
    <source>
        <dbReference type="Proteomes" id="UP000266861"/>
    </source>
</evidence>
<feature type="domain" description="Helicase C-terminal" evidence="11">
    <location>
        <begin position="269"/>
        <end position="441"/>
    </location>
</feature>
<dbReference type="PANTHER" id="PTHR47958">
    <property type="entry name" value="ATP-DEPENDENT RNA HELICASE DBP3"/>
    <property type="match status" value="1"/>
</dbReference>
<evidence type="ECO:0000259" key="10">
    <source>
        <dbReference type="PROSITE" id="PS51192"/>
    </source>
</evidence>